<dbReference type="InterPro" id="IPR052343">
    <property type="entry name" value="Retrotransposon-Effector_Assoc"/>
</dbReference>
<evidence type="ECO:0000313" key="2">
    <source>
        <dbReference type="EnsemblPlants" id="PGSC0003DMT400002969"/>
    </source>
</evidence>
<dbReference type="STRING" id="4113.M0ZKY9"/>
<dbReference type="Gramene" id="PGSC0003DMT400002969">
    <property type="protein sequence ID" value="PGSC0003DMT400002969"/>
    <property type="gene ID" value="PGSC0003DMG400001166"/>
</dbReference>
<dbReference type="PaxDb" id="4113-PGSC0003DMT400002969"/>
<dbReference type="AlphaFoldDB" id="M0ZKY9"/>
<dbReference type="PROSITE" id="PS50878">
    <property type="entry name" value="RT_POL"/>
    <property type="match status" value="1"/>
</dbReference>
<dbReference type="CDD" id="cd01650">
    <property type="entry name" value="RT_nLTR_like"/>
    <property type="match status" value="1"/>
</dbReference>
<sequence length="254" mass="28900">MERLPTEDKVKRVIFSLNGDSSSGPDGFSGQFFQSCWNIIGEDITNMVRAFFCGQELPRYITHTNLALILKKESIGTFGDLRPISLSTFANKIISKVVQEKMVIILPEIISTNQTSFVRGRSITENVLLAREIIRDIHRRDKLHNVVVKLGMAKAYDRVSWKYLLKVLRCFGFSERIINVVLRLISNNWYSMLVNGQSFGFFQSSRGLKQGDPLSPTLFIIAAEVLSMSLNKLFEDQVFRGYVLGFCPDFLTII</sequence>
<dbReference type="Pfam" id="PF00078">
    <property type="entry name" value="RVT_1"/>
    <property type="match status" value="1"/>
</dbReference>
<keyword evidence="3" id="KW-1185">Reference proteome</keyword>
<dbReference type="EnsemblPlants" id="PGSC0003DMT400002969">
    <property type="protein sequence ID" value="PGSC0003DMT400002969"/>
    <property type="gene ID" value="PGSC0003DMG400001166"/>
</dbReference>
<dbReference type="Proteomes" id="UP000011115">
    <property type="component" value="Unassembled WGS sequence"/>
</dbReference>
<proteinExistence type="predicted"/>
<dbReference type="PANTHER" id="PTHR46890:SF48">
    <property type="entry name" value="RNA-DIRECTED DNA POLYMERASE"/>
    <property type="match status" value="1"/>
</dbReference>
<organism evidence="2 3">
    <name type="scientific">Solanum tuberosum</name>
    <name type="common">Potato</name>
    <dbReference type="NCBI Taxonomy" id="4113"/>
    <lineage>
        <taxon>Eukaryota</taxon>
        <taxon>Viridiplantae</taxon>
        <taxon>Streptophyta</taxon>
        <taxon>Embryophyta</taxon>
        <taxon>Tracheophyta</taxon>
        <taxon>Spermatophyta</taxon>
        <taxon>Magnoliopsida</taxon>
        <taxon>eudicotyledons</taxon>
        <taxon>Gunneridae</taxon>
        <taxon>Pentapetalae</taxon>
        <taxon>asterids</taxon>
        <taxon>lamiids</taxon>
        <taxon>Solanales</taxon>
        <taxon>Solanaceae</taxon>
        <taxon>Solanoideae</taxon>
        <taxon>Solaneae</taxon>
        <taxon>Solanum</taxon>
    </lineage>
</organism>
<reference evidence="3" key="1">
    <citation type="journal article" date="2011" name="Nature">
        <title>Genome sequence and analysis of the tuber crop potato.</title>
        <authorList>
            <consortium name="The Potato Genome Sequencing Consortium"/>
        </authorList>
    </citation>
    <scope>NUCLEOTIDE SEQUENCE [LARGE SCALE GENOMIC DNA]</scope>
    <source>
        <strain evidence="3">cv. DM1-3 516 R44</strain>
    </source>
</reference>
<dbReference type="PANTHER" id="PTHR46890">
    <property type="entry name" value="NON-LTR RETROLELEMENT REVERSE TRANSCRIPTASE-LIKE PROTEIN-RELATED"/>
    <property type="match status" value="1"/>
</dbReference>
<dbReference type="InterPro" id="IPR000477">
    <property type="entry name" value="RT_dom"/>
</dbReference>
<protein>
    <submittedName>
        <fullName evidence="2">RNA-directed DNA polymerase (Reverse transcriptase)</fullName>
    </submittedName>
</protein>
<evidence type="ECO:0000313" key="3">
    <source>
        <dbReference type="Proteomes" id="UP000011115"/>
    </source>
</evidence>
<dbReference type="InParanoid" id="M0ZKY9"/>
<dbReference type="OMA" id="WFNICES"/>
<dbReference type="HOGENOM" id="CLU_000680_6_1_1"/>
<name>M0ZKY9_SOLTU</name>
<reference evidence="2" key="2">
    <citation type="submission" date="2015-06" db="UniProtKB">
        <authorList>
            <consortium name="EnsemblPlants"/>
        </authorList>
    </citation>
    <scope>IDENTIFICATION</scope>
    <source>
        <strain evidence="2">DM1-3 516 R44</strain>
    </source>
</reference>
<dbReference type="eggNOG" id="KOG1075">
    <property type="taxonomic scope" value="Eukaryota"/>
</dbReference>
<feature type="domain" description="Reverse transcriptase" evidence="1">
    <location>
        <begin position="50"/>
        <end position="254"/>
    </location>
</feature>
<evidence type="ECO:0000259" key="1">
    <source>
        <dbReference type="PROSITE" id="PS50878"/>
    </source>
</evidence>
<accession>M0ZKY9</accession>
<dbReference type="InterPro" id="IPR043502">
    <property type="entry name" value="DNA/RNA_pol_sf"/>
</dbReference>
<dbReference type="SUPFAM" id="SSF56672">
    <property type="entry name" value="DNA/RNA polymerases"/>
    <property type="match status" value="1"/>
</dbReference>